<evidence type="ECO:0000313" key="3">
    <source>
        <dbReference type="Proteomes" id="UP001597094"/>
    </source>
</evidence>
<dbReference type="Proteomes" id="UP001597094">
    <property type="component" value="Unassembled WGS sequence"/>
</dbReference>
<dbReference type="PROSITE" id="PS51257">
    <property type="entry name" value="PROKAR_LIPOPROTEIN"/>
    <property type="match status" value="1"/>
</dbReference>
<evidence type="ECO:0000313" key="2">
    <source>
        <dbReference type="EMBL" id="MFD1187630.1"/>
    </source>
</evidence>
<dbReference type="EMBL" id="JBHTLD010000160">
    <property type="protein sequence ID" value="MFD1187630.1"/>
    <property type="molecule type" value="Genomic_DNA"/>
</dbReference>
<name>A0ABW3STE6_9BACT</name>
<dbReference type="RefSeq" id="WP_377529566.1">
    <property type="nucleotide sequence ID" value="NZ_JBHTLD010000160.1"/>
</dbReference>
<protein>
    <submittedName>
        <fullName evidence="2">Uncharacterized protein</fullName>
    </submittedName>
</protein>
<evidence type="ECO:0000256" key="1">
    <source>
        <dbReference type="SAM" id="SignalP"/>
    </source>
</evidence>
<feature type="signal peptide" evidence="1">
    <location>
        <begin position="1"/>
        <end position="22"/>
    </location>
</feature>
<sequence length="76" mass="8979">MNRIKQNKMKSLWLLIPFALFACQEQPKEQPEIESTHPTLANDLVKDSLEAPYTDTTDSKLYDRYKISEEEYDIKK</sequence>
<feature type="chain" id="PRO_5045143332" evidence="1">
    <location>
        <begin position="23"/>
        <end position="76"/>
    </location>
</feature>
<keyword evidence="3" id="KW-1185">Reference proteome</keyword>
<accession>A0ABW3STE6</accession>
<proteinExistence type="predicted"/>
<organism evidence="2 3">
    <name type="scientific">Pontibacter rugosus</name>
    <dbReference type="NCBI Taxonomy" id="1745966"/>
    <lineage>
        <taxon>Bacteria</taxon>
        <taxon>Pseudomonadati</taxon>
        <taxon>Bacteroidota</taxon>
        <taxon>Cytophagia</taxon>
        <taxon>Cytophagales</taxon>
        <taxon>Hymenobacteraceae</taxon>
        <taxon>Pontibacter</taxon>
    </lineage>
</organism>
<keyword evidence="1" id="KW-0732">Signal</keyword>
<comment type="caution">
    <text evidence="2">The sequence shown here is derived from an EMBL/GenBank/DDBJ whole genome shotgun (WGS) entry which is preliminary data.</text>
</comment>
<gene>
    <name evidence="2" type="ORF">ACFQ2O_15550</name>
</gene>
<reference evidence="3" key="1">
    <citation type="journal article" date="2019" name="Int. J. Syst. Evol. Microbiol.">
        <title>The Global Catalogue of Microorganisms (GCM) 10K type strain sequencing project: providing services to taxonomists for standard genome sequencing and annotation.</title>
        <authorList>
            <consortium name="The Broad Institute Genomics Platform"/>
            <consortium name="The Broad Institute Genome Sequencing Center for Infectious Disease"/>
            <person name="Wu L."/>
            <person name="Ma J."/>
        </authorList>
    </citation>
    <scope>NUCLEOTIDE SEQUENCE [LARGE SCALE GENOMIC DNA]</scope>
    <source>
        <strain evidence="3">JCM 31319</strain>
    </source>
</reference>